<name>A0ABZ2N3Q5_9BACI</name>
<proteinExistence type="predicted"/>
<protein>
    <recommendedName>
        <fullName evidence="4">Competence protein ComG</fullName>
    </recommendedName>
</protein>
<dbReference type="Proteomes" id="UP001387364">
    <property type="component" value="Chromosome"/>
</dbReference>
<feature type="transmembrane region" description="Helical" evidence="1">
    <location>
        <begin position="12"/>
        <end position="35"/>
    </location>
</feature>
<evidence type="ECO:0000313" key="2">
    <source>
        <dbReference type="EMBL" id="WXB92015.1"/>
    </source>
</evidence>
<dbReference type="RefSeq" id="WP_338750065.1">
    <property type="nucleotide sequence ID" value="NZ_CP147404.1"/>
</dbReference>
<keyword evidence="1" id="KW-0812">Transmembrane</keyword>
<evidence type="ECO:0008006" key="4">
    <source>
        <dbReference type="Google" id="ProtNLM"/>
    </source>
</evidence>
<accession>A0ABZ2N3Q5</accession>
<reference evidence="2 3" key="1">
    <citation type="submission" date="2024-02" db="EMBL/GenBank/DDBJ databases">
        <title>Seven novel Bacillus-like species.</title>
        <authorList>
            <person name="Liu G."/>
        </authorList>
    </citation>
    <scope>NUCLEOTIDE SEQUENCE [LARGE SCALE GENOMIC DNA]</scope>
    <source>
        <strain evidence="2 3">FJAT-52991</strain>
    </source>
</reference>
<keyword evidence="1" id="KW-0472">Membrane</keyword>
<dbReference type="EMBL" id="CP147404">
    <property type="protein sequence ID" value="WXB92015.1"/>
    <property type="molecule type" value="Genomic_DNA"/>
</dbReference>
<gene>
    <name evidence="2" type="ORF">WDJ61_12190</name>
</gene>
<organism evidence="2 3">
    <name type="scientific">Bacillus kandeliae</name>
    <dbReference type="NCBI Taxonomy" id="3129297"/>
    <lineage>
        <taxon>Bacteria</taxon>
        <taxon>Bacillati</taxon>
        <taxon>Bacillota</taxon>
        <taxon>Bacilli</taxon>
        <taxon>Bacillales</taxon>
        <taxon>Bacillaceae</taxon>
        <taxon>Bacillus</taxon>
    </lineage>
</organism>
<evidence type="ECO:0000256" key="1">
    <source>
        <dbReference type="SAM" id="Phobius"/>
    </source>
</evidence>
<keyword evidence="3" id="KW-1185">Reference proteome</keyword>
<keyword evidence="1" id="KW-1133">Transmembrane helix</keyword>
<evidence type="ECO:0000313" key="3">
    <source>
        <dbReference type="Proteomes" id="UP001387364"/>
    </source>
</evidence>
<sequence length="126" mass="14572">MKRFILNERGVLFPYVLLLFIVVSSTAILGVEIFISKQRTAMYLTEYYEIKVMELMTLQYLSPQLDQGMAISGVFVTNKGEVNYSASPEIDPDQYVIHLRTKKEGSNFYSKVVYDQTTKQIVKRIE</sequence>